<dbReference type="InterPro" id="IPR029058">
    <property type="entry name" value="AB_hydrolase_fold"/>
</dbReference>
<feature type="domain" description="Alpha/beta hydrolase fold-3" evidence="1">
    <location>
        <begin position="47"/>
        <end position="149"/>
    </location>
</feature>
<dbReference type="InterPro" id="IPR050466">
    <property type="entry name" value="Carboxylest/Gibb_receptor"/>
</dbReference>
<dbReference type="Gene3D" id="3.40.50.150">
    <property type="entry name" value="Vaccinia Virus protein VP39"/>
    <property type="match status" value="1"/>
</dbReference>
<gene>
    <name evidence="3" type="ORF">CNMCM5623_008218</name>
    <name evidence="4" type="ORF">CNMCM7691_004165</name>
</gene>
<dbReference type="Proteomes" id="UP000654922">
    <property type="component" value="Unassembled WGS sequence"/>
</dbReference>
<sequence length="492" mass="55816">MSRFDPFTLIDVPYQFINDHPLQATLLIPNTLFSPLAPEEPRNRPVIVRFHGGGFIVGHRTYEPWFAQWLLDLAQGHEAIIITPDYRLLPESNGADILSDIAHFWQWMQTSLLDFASQSDWPFSLDLTRTLCCGESAGGYLAVYSALHLPSMISVTTNTAIAEEKQENASVIVDIRAVISISAPLDTNAPELRVPRPRTFIGTRPPPPREAEARIRTYIKNIPPGAIRTGSEPTAEMWELVLCVSQQSYLPRLFGVKGNGQKAALSGIMESLEKWKEERREGLPALWVVHGSGDTMVDDLNRRFTFPSNHFDLVHSRLLATGINRARWPSYLADIKRVLKPGGWVQLIEIYFNVQSDNGSITEEHALRRWSTQFLRSYEGTKDVRVGTRLNNLLRDGGFKEIDARMIPLPLSAWSIDRKMQEIGMLNRDNVNNLLPSLALYPLTQISGMPQQDFQELITQAREEAETTSLKAYFPFTITFQENTETRLDTRR</sequence>
<dbReference type="AlphaFoldDB" id="A0A8H6PYP4"/>
<dbReference type="EMBL" id="JACBAE010001346">
    <property type="protein sequence ID" value="KAF7163148.1"/>
    <property type="molecule type" value="Genomic_DNA"/>
</dbReference>
<organism evidence="3 6">
    <name type="scientific">Aspergillus felis</name>
    <dbReference type="NCBI Taxonomy" id="1287682"/>
    <lineage>
        <taxon>Eukaryota</taxon>
        <taxon>Fungi</taxon>
        <taxon>Dikarya</taxon>
        <taxon>Ascomycota</taxon>
        <taxon>Pezizomycotina</taxon>
        <taxon>Eurotiomycetes</taxon>
        <taxon>Eurotiomycetidae</taxon>
        <taxon>Eurotiales</taxon>
        <taxon>Aspergillaceae</taxon>
        <taxon>Aspergillus</taxon>
        <taxon>Aspergillus subgen. Fumigati</taxon>
    </lineage>
</organism>
<dbReference type="Gene3D" id="3.40.50.1820">
    <property type="entry name" value="alpha/beta hydrolase"/>
    <property type="match status" value="1"/>
</dbReference>
<dbReference type="EMBL" id="JACBAG010001906">
    <property type="protein sequence ID" value="KAF7176881.1"/>
    <property type="molecule type" value="Genomic_DNA"/>
</dbReference>
<evidence type="ECO:0000313" key="3">
    <source>
        <dbReference type="EMBL" id="KAF7163148.1"/>
    </source>
</evidence>
<dbReference type="InterPro" id="IPR013216">
    <property type="entry name" value="Methyltransf_11"/>
</dbReference>
<dbReference type="Pfam" id="PF07859">
    <property type="entry name" value="Abhydrolase_3"/>
    <property type="match status" value="1"/>
</dbReference>
<reference evidence="3" key="1">
    <citation type="submission" date="2020-06" db="EMBL/GenBank/DDBJ databases">
        <title>Draft genome sequences of strains closely related to Aspergillus parafelis and Aspergillus hiratsukae.</title>
        <authorList>
            <person name="Dos Santos R.A.C."/>
            <person name="Rivero-Menendez O."/>
            <person name="Steenwyk J.L."/>
            <person name="Mead M.E."/>
            <person name="Goldman G.H."/>
            <person name="Alastruey-Izquierdo A."/>
            <person name="Rokas A."/>
        </authorList>
    </citation>
    <scope>NUCLEOTIDE SEQUENCE</scope>
    <source>
        <strain evidence="3">CNM-CM5623</strain>
        <strain evidence="4">CNM-CM7691</strain>
    </source>
</reference>
<dbReference type="OrthoDB" id="19653at2759"/>
<protein>
    <recommendedName>
        <fullName evidence="7">Alpha/beta hydrolase fold-3 domain-containing protein</fullName>
    </recommendedName>
</protein>
<dbReference type="PANTHER" id="PTHR23024:SF339">
    <property type="entry name" value="ALPHA_BETA HYDROLASE FOLD-3 DOMAIN-CONTAINING PROTEIN"/>
    <property type="match status" value="1"/>
</dbReference>
<dbReference type="GO" id="GO:0016787">
    <property type="term" value="F:hydrolase activity"/>
    <property type="evidence" value="ECO:0007669"/>
    <property type="project" value="InterPro"/>
</dbReference>
<dbReference type="Pfam" id="PF08241">
    <property type="entry name" value="Methyltransf_11"/>
    <property type="match status" value="1"/>
</dbReference>
<evidence type="ECO:0000259" key="2">
    <source>
        <dbReference type="Pfam" id="PF08241"/>
    </source>
</evidence>
<name>A0A8H6PYP4_9EURO</name>
<dbReference type="InterPro" id="IPR013094">
    <property type="entry name" value="AB_hydrolase_3"/>
</dbReference>
<evidence type="ECO:0008006" key="7">
    <source>
        <dbReference type="Google" id="ProtNLM"/>
    </source>
</evidence>
<dbReference type="PANTHER" id="PTHR23024">
    <property type="entry name" value="ARYLACETAMIDE DEACETYLASE"/>
    <property type="match status" value="1"/>
</dbReference>
<dbReference type="Proteomes" id="UP000641853">
    <property type="component" value="Unassembled WGS sequence"/>
</dbReference>
<evidence type="ECO:0000313" key="5">
    <source>
        <dbReference type="Proteomes" id="UP000641853"/>
    </source>
</evidence>
<evidence type="ECO:0000259" key="1">
    <source>
        <dbReference type="Pfam" id="PF07859"/>
    </source>
</evidence>
<proteinExistence type="predicted"/>
<dbReference type="SUPFAM" id="SSF53474">
    <property type="entry name" value="alpha/beta-Hydrolases"/>
    <property type="match status" value="1"/>
</dbReference>
<evidence type="ECO:0000313" key="6">
    <source>
        <dbReference type="Proteomes" id="UP000654922"/>
    </source>
</evidence>
<evidence type="ECO:0000313" key="4">
    <source>
        <dbReference type="EMBL" id="KAF7176881.1"/>
    </source>
</evidence>
<dbReference type="SUPFAM" id="SSF53335">
    <property type="entry name" value="S-adenosyl-L-methionine-dependent methyltransferases"/>
    <property type="match status" value="1"/>
</dbReference>
<keyword evidence="5" id="KW-1185">Reference proteome</keyword>
<comment type="caution">
    <text evidence="3">The sequence shown here is derived from an EMBL/GenBank/DDBJ whole genome shotgun (WGS) entry which is preliminary data.</text>
</comment>
<dbReference type="GO" id="GO:0008757">
    <property type="term" value="F:S-adenosylmethionine-dependent methyltransferase activity"/>
    <property type="evidence" value="ECO:0007669"/>
    <property type="project" value="InterPro"/>
</dbReference>
<dbReference type="InterPro" id="IPR029063">
    <property type="entry name" value="SAM-dependent_MTases_sf"/>
</dbReference>
<feature type="domain" description="Methyltransferase type 11" evidence="2">
    <location>
        <begin position="303"/>
        <end position="345"/>
    </location>
</feature>
<accession>A0A8H6PYP4</accession>